<comment type="caution">
    <text evidence="7">The sequence shown here is derived from an EMBL/GenBank/DDBJ whole genome shotgun (WGS) entry which is preliminary data.</text>
</comment>
<dbReference type="OMA" id="QDSHEHI"/>
<dbReference type="Proteomes" id="UP000011777">
    <property type="component" value="Unassembled WGS sequence"/>
</dbReference>
<dbReference type="AlphaFoldDB" id="M3IR55"/>
<evidence type="ECO:0000256" key="4">
    <source>
        <dbReference type="ARBA" id="ARBA00023136"/>
    </source>
</evidence>
<feature type="domain" description="Major facilitator superfamily (MFS) profile" evidence="6">
    <location>
        <begin position="1"/>
        <end position="309"/>
    </location>
</feature>
<dbReference type="InterPro" id="IPR011701">
    <property type="entry name" value="MFS"/>
</dbReference>
<keyword evidence="4 5" id="KW-0472">Membrane</keyword>
<dbReference type="InterPro" id="IPR036259">
    <property type="entry name" value="MFS_trans_sf"/>
</dbReference>
<proteinExistence type="predicted"/>
<evidence type="ECO:0000313" key="8">
    <source>
        <dbReference type="Proteomes" id="UP000011777"/>
    </source>
</evidence>
<accession>M3IR55</accession>
<dbReference type="PANTHER" id="PTHR23502">
    <property type="entry name" value="MAJOR FACILITATOR SUPERFAMILY"/>
    <property type="match status" value="1"/>
</dbReference>
<dbReference type="SUPFAM" id="SSF103473">
    <property type="entry name" value="MFS general substrate transporter"/>
    <property type="match status" value="1"/>
</dbReference>
<dbReference type="GO" id="GO:0005886">
    <property type="term" value="C:plasma membrane"/>
    <property type="evidence" value="ECO:0007669"/>
    <property type="project" value="TreeGrafter"/>
</dbReference>
<keyword evidence="8" id="KW-1185">Reference proteome</keyword>
<name>M3IR55_CANMX</name>
<dbReference type="Pfam" id="PF07690">
    <property type="entry name" value="MFS_1"/>
    <property type="match status" value="1"/>
</dbReference>
<dbReference type="Gene3D" id="1.20.1250.20">
    <property type="entry name" value="MFS general substrate transporter like domains"/>
    <property type="match status" value="1"/>
</dbReference>
<comment type="subcellular location">
    <subcellularLocation>
        <location evidence="1">Membrane</location>
        <topology evidence="1">Multi-pass membrane protein</topology>
    </subcellularLocation>
</comment>
<keyword evidence="3 5" id="KW-1133">Transmembrane helix</keyword>
<dbReference type="InterPro" id="IPR020846">
    <property type="entry name" value="MFS_dom"/>
</dbReference>
<gene>
    <name evidence="7" type="ORF">G210_0337</name>
</gene>
<protein>
    <recommendedName>
        <fullName evidence="6">Major facilitator superfamily (MFS) profile domain-containing protein</fullName>
    </recommendedName>
</protein>
<feature type="non-terminal residue" evidence="7">
    <location>
        <position position="309"/>
    </location>
</feature>
<evidence type="ECO:0000256" key="3">
    <source>
        <dbReference type="ARBA" id="ARBA00022989"/>
    </source>
</evidence>
<feature type="transmembrane region" description="Helical" evidence="5">
    <location>
        <begin position="190"/>
        <end position="210"/>
    </location>
</feature>
<dbReference type="PROSITE" id="PS50850">
    <property type="entry name" value="MFS"/>
    <property type="match status" value="1"/>
</dbReference>
<dbReference type="STRING" id="1245528.M3IR55"/>
<feature type="transmembrane region" description="Helical" evidence="5">
    <location>
        <begin position="163"/>
        <end position="184"/>
    </location>
</feature>
<evidence type="ECO:0000256" key="2">
    <source>
        <dbReference type="ARBA" id="ARBA00022692"/>
    </source>
</evidence>
<reference evidence="7 8" key="1">
    <citation type="submission" date="2013-02" db="EMBL/GenBank/DDBJ databases">
        <title>Genome sequence of Candida maltosa Xu316, a potential industrial strain for xylitol and ethanol production.</title>
        <authorList>
            <person name="Yu J."/>
            <person name="Wang Q."/>
            <person name="Geng X."/>
            <person name="Bao W."/>
            <person name="He P."/>
            <person name="Cai J."/>
        </authorList>
    </citation>
    <scope>NUCLEOTIDE SEQUENCE [LARGE SCALE GENOMIC DNA]</scope>
    <source>
        <strain evidence="8">Xu316</strain>
    </source>
</reference>
<feature type="transmembrane region" description="Helical" evidence="5">
    <location>
        <begin position="55"/>
        <end position="76"/>
    </location>
</feature>
<dbReference type="EMBL" id="AOGT01000875">
    <property type="protein sequence ID" value="EMG49001.1"/>
    <property type="molecule type" value="Genomic_DNA"/>
</dbReference>
<keyword evidence="2 5" id="KW-0812">Transmembrane</keyword>
<dbReference type="HOGENOM" id="CLU_898821_0_0_1"/>
<organism evidence="7 8">
    <name type="scientific">Candida maltosa (strain Xu316)</name>
    <name type="common">Yeast</name>
    <dbReference type="NCBI Taxonomy" id="1245528"/>
    <lineage>
        <taxon>Eukaryota</taxon>
        <taxon>Fungi</taxon>
        <taxon>Dikarya</taxon>
        <taxon>Ascomycota</taxon>
        <taxon>Saccharomycotina</taxon>
        <taxon>Pichiomycetes</taxon>
        <taxon>Debaryomycetaceae</taxon>
        <taxon>Candida/Lodderomyces clade</taxon>
        <taxon>Candida</taxon>
    </lineage>
</organism>
<evidence type="ECO:0000259" key="6">
    <source>
        <dbReference type="PROSITE" id="PS50850"/>
    </source>
</evidence>
<dbReference type="PANTHER" id="PTHR23502:SF34">
    <property type="entry name" value="PROTEIN HOL1"/>
    <property type="match status" value="1"/>
</dbReference>
<dbReference type="GO" id="GO:0022857">
    <property type="term" value="F:transmembrane transporter activity"/>
    <property type="evidence" value="ECO:0007669"/>
    <property type="project" value="InterPro"/>
</dbReference>
<evidence type="ECO:0000313" key="7">
    <source>
        <dbReference type="EMBL" id="EMG49001.1"/>
    </source>
</evidence>
<evidence type="ECO:0000256" key="5">
    <source>
        <dbReference type="SAM" id="Phobius"/>
    </source>
</evidence>
<dbReference type="GO" id="GO:0000324">
    <property type="term" value="C:fungal-type vacuole"/>
    <property type="evidence" value="ECO:0007669"/>
    <property type="project" value="TreeGrafter"/>
</dbReference>
<feature type="transmembrane region" description="Helical" evidence="5">
    <location>
        <begin position="88"/>
        <end position="111"/>
    </location>
</feature>
<dbReference type="eggNOG" id="KOG0255">
    <property type="taxonomic scope" value="Eukaryota"/>
</dbReference>
<evidence type="ECO:0000256" key="1">
    <source>
        <dbReference type="ARBA" id="ARBA00004141"/>
    </source>
</evidence>
<dbReference type="OrthoDB" id="5215911at2759"/>
<sequence>MTNETTNNYDLVPGTVHLVDIEGTLHVKKNGDIILQPQPTSNPNDPLSWSRSRRIFQFSVVWIWGFFVATAINWIGPMFGVWEVELGITIGQFGVATALGFLFLGVGVLIIQPTALKLVGSQATSISSIYAFKSLCGIATSPCDSLVEISATDLFFQHERSTVIASLVLALYAGSFIGPVLAGYIADSIGWVWCFYIQIIIYSAFFLFQLPVMEDTNFRRDENSEKLEEVINDQLKKSDVSEDMKDAITGSVVLEASDEESSLAEIPRKTYLQYSAEPYNFSTKSVGLTNLGILIGTIVGTFYGGQFVD</sequence>